<dbReference type="GO" id="GO:0005763">
    <property type="term" value="C:mitochondrial small ribosomal subunit"/>
    <property type="evidence" value="ECO:0007669"/>
    <property type="project" value="InterPro"/>
</dbReference>
<name>A0A2S4KYN9_9HYPO</name>
<evidence type="ECO:0000256" key="7">
    <source>
        <dbReference type="ARBA" id="ARBA00035421"/>
    </source>
</evidence>
<comment type="caution">
    <text evidence="9">The sequence shown here is derived from an EMBL/GenBank/DDBJ whole genome shotgun (WGS) entry which is preliminary data.</text>
</comment>
<sequence>MRLWSAADAASEIRPYDSPNLPQNFPCDDDSLGLTIHHQHTATNHTATNHTAVNCSDRTLCASSFTVADTAQGRAAMGGRQIRPAGVLRAVAQELSHQVLPGRSVAEPPWFQVMNSVPPAESLVRTVTPRHRMPNPKSTKPKKLYRPQSIGYLEDALRTSFYKDHPWELARPRVVLELDGKDYQHCDWSKGLRQQGIPLTGECVVQRQLWLMQNEKMSKRKAYDSARQEFYRLRQAEEVEKRVAVEEARHVGAYFGKSRLDVGMQLEDQEFENWKVWAGKEAANREARANSEIETFGSEEDVDPAVEGPPGEAQPAT</sequence>
<keyword evidence="3 9" id="KW-0689">Ribosomal protein</keyword>
<evidence type="ECO:0000313" key="10">
    <source>
        <dbReference type="Proteomes" id="UP000237481"/>
    </source>
</evidence>
<proteinExistence type="inferred from homology"/>
<dbReference type="CDD" id="cd23701">
    <property type="entry name" value="At1g26750"/>
    <property type="match status" value="1"/>
</dbReference>
<accession>A0A2S4KYN9</accession>
<evidence type="ECO:0000256" key="5">
    <source>
        <dbReference type="ARBA" id="ARBA00023274"/>
    </source>
</evidence>
<keyword evidence="4" id="KW-0496">Mitochondrion</keyword>
<evidence type="ECO:0000256" key="6">
    <source>
        <dbReference type="ARBA" id="ARBA00035137"/>
    </source>
</evidence>
<organism evidence="9 10">
    <name type="scientific">Tolypocladium paradoxum</name>
    <dbReference type="NCBI Taxonomy" id="94208"/>
    <lineage>
        <taxon>Eukaryota</taxon>
        <taxon>Fungi</taxon>
        <taxon>Dikarya</taxon>
        <taxon>Ascomycota</taxon>
        <taxon>Pezizomycotina</taxon>
        <taxon>Sordariomycetes</taxon>
        <taxon>Hypocreomycetidae</taxon>
        <taxon>Hypocreales</taxon>
        <taxon>Ophiocordycipitaceae</taxon>
        <taxon>Tolypocladium</taxon>
    </lineage>
</organism>
<comment type="subcellular location">
    <subcellularLocation>
        <location evidence="1">Mitochondrion</location>
    </subcellularLocation>
</comment>
<dbReference type="AlphaFoldDB" id="A0A2S4KYN9"/>
<evidence type="ECO:0000256" key="1">
    <source>
        <dbReference type="ARBA" id="ARBA00004173"/>
    </source>
</evidence>
<evidence type="ECO:0000256" key="4">
    <source>
        <dbReference type="ARBA" id="ARBA00023128"/>
    </source>
</evidence>
<evidence type="ECO:0000256" key="2">
    <source>
        <dbReference type="ARBA" id="ARBA00009864"/>
    </source>
</evidence>
<dbReference type="PANTHER" id="PTHR37799:SF1">
    <property type="entry name" value="SMALL RIBOSOMAL SUBUNIT PROTEIN MS23"/>
    <property type="match status" value="1"/>
</dbReference>
<feature type="region of interest" description="Disordered" evidence="8">
    <location>
        <begin position="288"/>
        <end position="317"/>
    </location>
</feature>
<dbReference type="GO" id="GO:0003735">
    <property type="term" value="F:structural constituent of ribosome"/>
    <property type="evidence" value="ECO:0007669"/>
    <property type="project" value="InterPro"/>
</dbReference>
<gene>
    <name evidence="9" type="ORF">TPAR_04537</name>
</gene>
<keyword evidence="10" id="KW-1185">Reference proteome</keyword>
<dbReference type="PANTHER" id="PTHR37799">
    <property type="entry name" value="37S RIBOSOMAL PROTEIN S25, MITOCHONDRIAL"/>
    <property type="match status" value="1"/>
</dbReference>
<keyword evidence="5" id="KW-0687">Ribonucleoprotein</keyword>
<evidence type="ECO:0000256" key="8">
    <source>
        <dbReference type="SAM" id="MobiDB-lite"/>
    </source>
</evidence>
<protein>
    <recommendedName>
        <fullName evidence="6">Small ribosomal subunit protein mS23</fullName>
    </recommendedName>
    <alternativeName>
        <fullName evidence="7">37S ribosomal protein S25, mitochondrial</fullName>
    </alternativeName>
</protein>
<dbReference type="InterPro" id="IPR016939">
    <property type="entry name" value="Ribosomal_mS23_fun"/>
</dbReference>
<evidence type="ECO:0000256" key="3">
    <source>
        <dbReference type="ARBA" id="ARBA00022980"/>
    </source>
</evidence>
<dbReference type="STRING" id="94208.A0A2S4KYN9"/>
<comment type="similarity">
    <text evidence="2">Belongs to the mitochondrion-specific ribosomal protein mS23 family.</text>
</comment>
<dbReference type="Proteomes" id="UP000237481">
    <property type="component" value="Unassembled WGS sequence"/>
</dbReference>
<dbReference type="OrthoDB" id="5542239at2759"/>
<dbReference type="EMBL" id="PKSG01000453">
    <property type="protein sequence ID" value="POR35267.1"/>
    <property type="molecule type" value="Genomic_DNA"/>
</dbReference>
<evidence type="ECO:0000313" key="9">
    <source>
        <dbReference type="EMBL" id="POR35267.1"/>
    </source>
</evidence>
<dbReference type="Pfam" id="PF13741">
    <property type="entry name" value="MRP-S25"/>
    <property type="match status" value="1"/>
</dbReference>
<dbReference type="InterPro" id="IPR059242">
    <property type="entry name" value="mS23_dom"/>
</dbReference>
<reference evidence="9 10" key="1">
    <citation type="submission" date="2018-01" db="EMBL/GenBank/DDBJ databases">
        <title>Harnessing the power of phylogenomics to disentangle the directionality and signatures of interkingdom host jumping in the parasitic fungal genus Tolypocladium.</title>
        <authorList>
            <person name="Quandt C.A."/>
            <person name="Patterson W."/>
            <person name="Spatafora J.W."/>
        </authorList>
    </citation>
    <scope>NUCLEOTIDE SEQUENCE [LARGE SCALE GENOMIC DNA]</scope>
    <source>
        <strain evidence="9 10">NRBC 100945</strain>
    </source>
</reference>